<dbReference type="HAMAP" id="MF_01925">
    <property type="entry name" value="P5C_reductase"/>
    <property type="match status" value="1"/>
</dbReference>
<comment type="pathway">
    <text evidence="1 11 14">Amino-acid biosynthesis; L-proline biosynthesis; L-proline from L-glutamate 5-semialdehyde: step 1/1.</text>
</comment>
<sequence length="269" mass="28180">MNKKIGFIGSGNMGGAIIGGIIKAGLVDPSDVFVSDMSADKLEEISARYGVQTTTDNRVVAENADIIVAAVKPNIYGIVLDGIKDILDESKVIVSIAAGKSLSDIEGVIGSDKKIVRTMPNTPALVAEGMTAVCPNSNVTEQELSDVMLMLQSFGKAEIMPESLIDAVTGISGSSPAYVFMFIEAMADAAVMYGMPRDKAYLFASQAVLGSAKMVLESGKHPGELKDMVCSPGGTTIEAVAELEKSGFRSSVISGVKACIEKSIKMTQK</sequence>
<dbReference type="GO" id="GO:0005737">
    <property type="term" value="C:cytoplasm"/>
    <property type="evidence" value="ECO:0007669"/>
    <property type="project" value="UniProtKB-SubCell"/>
</dbReference>
<evidence type="ECO:0000256" key="14">
    <source>
        <dbReference type="RuleBase" id="RU003903"/>
    </source>
</evidence>
<dbReference type="InterPro" id="IPR028939">
    <property type="entry name" value="P5C_Rdtase_cat_N"/>
</dbReference>
<comment type="similarity">
    <text evidence="2 11 14">Belongs to the pyrroline-5-carboxylate reductase family.</text>
</comment>
<organism evidence="17 18">
    <name type="scientific">Peptoclostridium acidaminophilum DSM 3953</name>
    <dbReference type="NCBI Taxonomy" id="1286171"/>
    <lineage>
        <taxon>Bacteria</taxon>
        <taxon>Bacillati</taxon>
        <taxon>Bacillota</taxon>
        <taxon>Clostridia</taxon>
        <taxon>Peptostreptococcales</taxon>
        <taxon>Peptoclostridiaceae</taxon>
        <taxon>Peptoclostridium</taxon>
    </lineage>
</organism>
<feature type="binding site" evidence="13">
    <location>
        <position position="57"/>
    </location>
    <ligand>
        <name>NADPH</name>
        <dbReference type="ChEBI" id="CHEBI:57783"/>
    </ligand>
</feature>
<dbReference type="FunFam" id="3.40.50.720:FF:000105">
    <property type="entry name" value="Pyrroline-5-carboxylate reductase"/>
    <property type="match status" value="1"/>
</dbReference>
<keyword evidence="3 11" id="KW-0963">Cytoplasm</keyword>
<name>W8TJL3_PEPAC</name>
<dbReference type="EC" id="1.5.1.2" evidence="11 12"/>
<dbReference type="Pfam" id="PF03807">
    <property type="entry name" value="F420_oxidored"/>
    <property type="match status" value="1"/>
</dbReference>
<dbReference type="PATRIC" id="fig|1286171.3.peg.2650"/>
<keyword evidence="18" id="KW-1185">Reference proteome</keyword>
<evidence type="ECO:0000256" key="11">
    <source>
        <dbReference type="HAMAP-Rule" id="MF_01925"/>
    </source>
</evidence>
<evidence type="ECO:0000259" key="15">
    <source>
        <dbReference type="Pfam" id="PF03807"/>
    </source>
</evidence>
<dbReference type="GO" id="GO:0004735">
    <property type="term" value="F:pyrroline-5-carboxylate reductase activity"/>
    <property type="evidence" value="ECO:0007669"/>
    <property type="project" value="UniProtKB-UniRule"/>
</dbReference>
<evidence type="ECO:0000256" key="9">
    <source>
        <dbReference type="ARBA" id="ARBA00052690"/>
    </source>
</evidence>
<comment type="catalytic activity">
    <reaction evidence="8 11">
        <text>L-proline + NAD(+) = (S)-1-pyrroline-5-carboxylate + NADH + 2 H(+)</text>
        <dbReference type="Rhea" id="RHEA:14105"/>
        <dbReference type="ChEBI" id="CHEBI:15378"/>
        <dbReference type="ChEBI" id="CHEBI:17388"/>
        <dbReference type="ChEBI" id="CHEBI:57540"/>
        <dbReference type="ChEBI" id="CHEBI:57945"/>
        <dbReference type="ChEBI" id="CHEBI:60039"/>
        <dbReference type="EC" id="1.5.1.2"/>
    </reaction>
</comment>
<keyword evidence="4 11" id="KW-0028">Amino-acid biosynthesis</keyword>
<dbReference type="InterPro" id="IPR029036">
    <property type="entry name" value="P5CR_dimer"/>
</dbReference>
<dbReference type="InterPro" id="IPR008927">
    <property type="entry name" value="6-PGluconate_DH-like_C_sf"/>
</dbReference>
<keyword evidence="7 11" id="KW-0560">Oxidoreductase</keyword>
<feature type="binding site" evidence="13">
    <location>
        <begin position="8"/>
        <end position="13"/>
    </location>
    <ligand>
        <name>NADP(+)</name>
        <dbReference type="ChEBI" id="CHEBI:58349"/>
    </ligand>
</feature>
<comment type="catalytic activity">
    <reaction evidence="9 11 14">
        <text>L-proline + NADP(+) = (S)-1-pyrroline-5-carboxylate + NADPH + 2 H(+)</text>
        <dbReference type="Rhea" id="RHEA:14109"/>
        <dbReference type="ChEBI" id="CHEBI:15378"/>
        <dbReference type="ChEBI" id="CHEBI:17388"/>
        <dbReference type="ChEBI" id="CHEBI:57783"/>
        <dbReference type="ChEBI" id="CHEBI:58349"/>
        <dbReference type="ChEBI" id="CHEBI:60039"/>
        <dbReference type="EC" id="1.5.1.2"/>
    </reaction>
</comment>
<dbReference type="PANTHER" id="PTHR11645:SF0">
    <property type="entry name" value="PYRROLINE-5-CARBOXYLATE REDUCTASE 3"/>
    <property type="match status" value="1"/>
</dbReference>
<feature type="binding site" evidence="13">
    <location>
        <begin position="70"/>
        <end position="73"/>
    </location>
    <ligand>
        <name>NADP(+)</name>
        <dbReference type="ChEBI" id="CHEBI:58349"/>
    </ligand>
</feature>
<dbReference type="GO" id="GO:0055129">
    <property type="term" value="P:L-proline biosynthetic process"/>
    <property type="evidence" value="ECO:0007669"/>
    <property type="project" value="UniProtKB-UniRule"/>
</dbReference>
<keyword evidence="17" id="KW-0614">Plasmid</keyword>
<protein>
    <recommendedName>
        <fullName evidence="11 12">Pyrroline-5-carboxylate reductase</fullName>
        <shortName evidence="11">P5C reductase</shortName>
        <shortName evidence="11">P5CR</shortName>
        <ecNumber evidence="11 12">1.5.1.2</ecNumber>
    </recommendedName>
    <alternativeName>
        <fullName evidence="11">PCA reductase</fullName>
    </alternativeName>
</protein>
<dbReference type="SUPFAM" id="SSF51735">
    <property type="entry name" value="NAD(P)-binding Rossmann-fold domains"/>
    <property type="match status" value="1"/>
</dbReference>
<dbReference type="UniPathway" id="UPA00098">
    <property type="reaction ID" value="UER00361"/>
</dbReference>
<dbReference type="InterPro" id="IPR036291">
    <property type="entry name" value="NAD(P)-bd_dom_sf"/>
</dbReference>
<evidence type="ECO:0000259" key="16">
    <source>
        <dbReference type="Pfam" id="PF14748"/>
    </source>
</evidence>
<dbReference type="RefSeq" id="WP_025436825.1">
    <property type="nucleotide sequence ID" value="NZ_CP007453.1"/>
</dbReference>
<evidence type="ECO:0000256" key="12">
    <source>
        <dbReference type="NCBIfam" id="TIGR00112"/>
    </source>
</evidence>
<evidence type="ECO:0000256" key="1">
    <source>
        <dbReference type="ARBA" id="ARBA00005205"/>
    </source>
</evidence>
<proteinExistence type="inferred from homology"/>
<reference evidence="17 18" key="1">
    <citation type="journal article" date="2014" name="Genome Announc.">
        <title>Complete Genome Sequence of Amino Acid-Utilizing Eubacterium acidaminophilum al-2 (DSM 3953).</title>
        <authorList>
            <person name="Poehlein A."/>
            <person name="Andreesen J.R."/>
            <person name="Daniel R."/>
        </authorList>
    </citation>
    <scope>NUCLEOTIDE SEQUENCE [LARGE SCALE GENOMIC DNA]</scope>
    <source>
        <strain evidence="17 18">DSM 3953</strain>
        <plasmid evidence="18">Plasmid EAL2_808p</plasmid>
    </source>
</reference>
<geneLocation type="plasmid" evidence="17 18">
    <name>EAL2_808p</name>
</geneLocation>
<evidence type="ECO:0000313" key="17">
    <source>
        <dbReference type="EMBL" id="AHM57973.1"/>
    </source>
</evidence>
<feature type="domain" description="Pyrroline-5-carboxylate reductase catalytic N-terminal" evidence="15">
    <location>
        <begin position="4"/>
        <end position="99"/>
    </location>
</feature>
<dbReference type="InterPro" id="IPR053790">
    <property type="entry name" value="P5CR-like_CS"/>
</dbReference>
<evidence type="ECO:0000256" key="10">
    <source>
        <dbReference type="ARBA" id="ARBA00058118"/>
    </source>
</evidence>
<feature type="domain" description="Pyrroline-5-carboxylate reductase dimerisation" evidence="16">
    <location>
        <begin position="162"/>
        <end position="265"/>
    </location>
</feature>
<dbReference type="NCBIfam" id="TIGR00112">
    <property type="entry name" value="proC"/>
    <property type="match status" value="1"/>
</dbReference>
<dbReference type="PROSITE" id="PS00521">
    <property type="entry name" value="P5CR"/>
    <property type="match status" value="1"/>
</dbReference>
<dbReference type="EMBL" id="CP007453">
    <property type="protein sequence ID" value="AHM57973.1"/>
    <property type="molecule type" value="Genomic_DNA"/>
</dbReference>
<dbReference type="eggNOG" id="COG0345">
    <property type="taxonomic scope" value="Bacteria"/>
</dbReference>
<dbReference type="FunFam" id="1.10.3730.10:FF:000001">
    <property type="entry name" value="Pyrroline-5-carboxylate reductase"/>
    <property type="match status" value="1"/>
</dbReference>
<keyword evidence="6 11" id="KW-0521">NADP</keyword>
<keyword evidence="5 11" id="KW-0641">Proline biosynthesis</keyword>
<evidence type="ECO:0000256" key="5">
    <source>
        <dbReference type="ARBA" id="ARBA00022650"/>
    </source>
</evidence>
<comment type="function">
    <text evidence="10 11">Catalyzes the reduction of 1-pyrroline-5-carboxylate (PCA) to L-proline.</text>
</comment>
<evidence type="ECO:0000313" key="18">
    <source>
        <dbReference type="Proteomes" id="UP000019591"/>
    </source>
</evidence>
<evidence type="ECO:0000256" key="6">
    <source>
        <dbReference type="ARBA" id="ARBA00022857"/>
    </source>
</evidence>
<evidence type="ECO:0000256" key="13">
    <source>
        <dbReference type="PIRSR" id="PIRSR000193-1"/>
    </source>
</evidence>
<evidence type="ECO:0000256" key="7">
    <source>
        <dbReference type="ARBA" id="ARBA00023002"/>
    </source>
</evidence>
<evidence type="ECO:0000256" key="8">
    <source>
        <dbReference type="ARBA" id="ARBA00050547"/>
    </source>
</evidence>
<evidence type="ECO:0000256" key="4">
    <source>
        <dbReference type="ARBA" id="ARBA00022605"/>
    </source>
</evidence>
<dbReference type="AlphaFoldDB" id="W8TJL3"/>
<comment type="subcellular location">
    <subcellularLocation>
        <location evidence="11">Cytoplasm</location>
    </subcellularLocation>
</comment>
<gene>
    <name evidence="11 17" type="primary">proC</name>
    <name evidence="17" type="ORF">EAL2_808p04700</name>
</gene>
<dbReference type="OrthoDB" id="9805754at2"/>
<dbReference type="PIRSF" id="PIRSF000193">
    <property type="entry name" value="Pyrrol-5-carb_rd"/>
    <property type="match status" value="1"/>
</dbReference>
<evidence type="ECO:0000256" key="2">
    <source>
        <dbReference type="ARBA" id="ARBA00005525"/>
    </source>
</evidence>
<dbReference type="Proteomes" id="UP000019591">
    <property type="component" value="Plasmid EAL2_808p"/>
</dbReference>
<dbReference type="KEGG" id="eac:EAL2_808p04700"/>
<dbReference type="SUPFAM" id="SSF48179">
    <property type="entry name" value="6-phosphogluconate dehydrogenase C-terminal domain-like"/>
    <property type="match status" value="1"/>
</dbReference>
<dbReference type="Gene3D" id="3.40.50.720">
    <property type="entry name" value="NAD(P)-binding Rossmann-like Domain"/>
    <property type="match status" value="1"/>
</dbReference>
<dbReference type="InterPro" id="IPR000304">
    <property type="entry name" value="Pyrroline-COOH_reductase"/>
</dbReference>
<accession>W8TJL3</accession>
<dbReference type="Pfam" id="PF14748">
    <property type="entry name" value="P5CR_dimer"/>
    <property type="match status" value="1"/>
</dbReference>
<evidence type="ECO:0000256" key="3">
    <source>
        <dbReference type="ARBA" id="ARBA00022490"/>
    </source>
</evidence>
<dbReference type="PANTHER" id="PTHR11645">
    <property type="entry name" value="PYRROLINE-5-CARBOXYLATE REDUCTASE"/>
    <property type="match status" value="1"/>
</dbReference>
<dbReference type="HOGENOM" id="CLU_042344_3_1_9"/>
<dbReference type="Gene3D" id="1.10.3730.10">
    <property type="entry name" value="ProC C-terminal domain-like"/>
    <property type="match status" value="1"/>
</dbReference>